<gene>
    <name evidence="3" type="ORF">SAMN05216255_3754</name>
</gene>
<evidence type="ECO:0000256" key="1">
    <source>
        <dbReference type="SAM" id="MobiDB-lite"/>
    </source>
</evidence>
<reference evidence="4" key="1">
    <citation type="submission" date="2017-06" db="EMBL/GenBank/DDBJ databases">
        <authorList>
            <person name="Varghese N."/>
            <person name="Submissions S."/>
        </authorList>
    </citation>
    <scope>NUCLEOTIDE SEQUENCE [LARGE SCALE GENOMIC DNA]</scope>
    <source>
        <strain evidence="4">CIP 108523</strain>
    </source>
</reference>
<organism evidence="3 4">
    <name type="scientific">Pseudomonas segetis</name>
    <dbReference type="NCBI Taxonomy" id="298908"/>
    <lineage>
        <taxon>Bacteria</taxon>
        <taxon>Pseudomonadati</taxon>
        <taxon>Pseudomonadota</taxon>
        <taxon>Gammaproteobacteria</taxon>
        <taxon>Pseudomonadales</taxon>
        <taxon>Pseudomonadaceae</taxon>
        <taxon>Pseudomonas</taxon>
    </lineage>
</organism>
<dbReference type="InterPro" id="IPR025391">
    <property type="entry name" value="DUF4123"/>
</dbReference>
<proteinExistence type="predicted"/>
<feature type="domain" description="DUF4123" evidence="2">
    <location>
        <begin position="28"/>
        <end position="142"/>
    </location>
</feature>
<dbReference type="AlphaFoldDB" id="A0A239I7P3"/>
<dbReference type="EMBL" id="FZOG01000006">
    <property type="protein sequence ID" value="SNS89610.1"/>
    <property type="molecule type" value="Genomic_DNA"/>
</dbReference>
<name>A0A239I7P3_9PSED</name>
<dbReference type="Proteomes" id="UP000242915">
    <property type="component" value="Unassembled WGS sequence"/>
</dbReference>
<dbReference type="Pfam" id="PF13503">
    <property type="entry name" value="DUF4123"/>
    <property type="match status" value="1"/>
</dbReference>
<accession>A0A239I7P3</accession>
<evidence type="ECO:0000313" key="4">
    <source>
        <dbReference type="Proteomes" id="UP000242915"/>
    </source>
</evidence>
<evidence type="ECO:0000259" key="2">
    <source>
        <dbReference type="Pfam" id="PF13503"/>
    </source>
</evidence>
<feature type="region of interest" description="Disordered" evidence="1">
    <location>
        <begin position="1"/>
        <end position="21"/>
    </location>
</feature>
<dbReference type="RefSeq" id="WP_089360853.1">
    <property type="nucleotide sequence ID" value="NZ_FZOG01000006.1"/>
</dbReference>
<evidence type="ECO:0000313" key="3">
    <source>
        <dbReference type="EMBL" id="SNS89610.1"/>
    </source>
</evidence>
<keyword evidence="4" id="KW-1185">Reference proteome</keyword>
<sequence length="288" mass="31698">MHEGLTQFIESAKGPSQKSPAGSDANVLYFIIDQGRQPDALERLYGIGQSWNPEYLLGNTEYSHLAESGPLWFSAEKGTGLATLGMNLCKEKHAGIIISADDGQRAFAHAQWLIKVNDGSGGQSLATYYLPSFWAALAGAVSGTQGAELMGPWRSVYSSVPGYLDSQSDHWLSWHRETPESTQLPLENQLFNLPQKVMPIFRTLRWVYWIDEVYPAFGAPTGQQLPQIIDNLELLVQQGIYQGRHLVQLPELVSGQAVSGQANIMAILQSRNEAFVKIEHLKALSAAS</sequence>
<protein>
    <recommendedName>
        <fullName evidence="2">DUF4123 domain-containing protein</fullName>
    </recommendedName>
</protein>